<evidence type="ECO:0000313" key="2">
    <source>
        <dbReference type="EMBL" id="KAK0614338.1"/>
    </source>
</evidence>
<protein>
    <submittedName>
        <fullName evidence="2">Uncharacterized protein</fullName>
    </submittedName>
</protein>
<proteinExistence type="predicted"/>
<dbReference type="Proteomes" id="UP001175000">
    <property type="component" value="Unassembled WGS sequence"/>
</dbReference>
<dbReference type="EMBL" id="JAULSU010000006">
    <property type="protein sequence ID" value="KAK0614338.1"/>
    <property type="molecule type" value="Genomic_DNA"/>
</dbReference>
<keyword evidence="3" id="KW-1185">Reference proteome</keyword>
<evidence type="ECO:0000313" key="3">
    <source>
        <dbReference type="Proteomes" id="UP001175000"/>
    </source>
</evidence>
<accession>A0AA39WFB6</accession>
<reference evidence="2" key="1">
    <citation type="submission" date="2023-06" db="EMBL/GenBank/DDBJ databases">
        <title>Genome-scale phylogeny and comparative genomics of the fungal order Sordariales.</title>
        <authorList>
            <consortium name="Lawrence Berkeley National Laboratory"/>
            <person name="Hensen N."/>
            <person name="Bonometti L."/>
            <person name="Westerberg I."/>
            <person name="Brannstrom I.O."/>
            <person name="Guillou S."/>
            <person name="Cros-Aarteil S."/>
            <person name="Calhoun S."/>
            <person name="Haridas S."/>
            <person name="Kuo A."/>
            <person name="Mondo S."/>
            <person name="Pangilinan J."/>
            <person name="Riley R."/>
            <person name="Labutti K."/>
            <person name="Andreopoulos B."/>
            <person name="Lipzen A."/>
            <person name="Chen C."/>
            <person name="Yanf M."/>
            <person name="Daum C."/>
            <person name="Ng V."/>
            <person name="Clum A."/>
            <person name="Steindorff A."/>
            <person name="Ohm R."/>
            <person name="Martin F."/>
            <person name="Silar P."/>
            <person name="Natvig D."/>
            <person name="Lalanne C."/>
            <person name="Gautier V."/>
            <person name="Ament-Velasquez S.L."/>
            <person name="Kruys A."/>
            <person name="Hutchinson M.I."/>
            <person name="Powell A.J."/>
            <person name="Barry K."/>
            <person name="Miller A.N."/>
            <person name="Grigoriev I.V."/>
            <person name="Debuchy R."/>
            <person name="Gladieux P."/>
            <person name="Thoren M.H."/>
            <person name="Johannesson H."/>
        </authorList>
    </citation>
    <scope>NUCLEOTIDE SEQUENCE</scope>
    <source>
        <strain evidence="2">CBS 606.72</strain>
    </source>
</reference>
<organism evidence="2 3">
    <name type="scientific">Immersiella caudata</name>
    <dbReference type="NCBI Taxonomy" id="314043"/>
    <lineage>
        <taxon>Eukaryota</taxon>
        <taxon>Fungi</taxon>
        <taxon>Dikarya</taxon>
        <taxon>Ascomycota</taxon>
        <taxon>Pezizomycotina</taxon>
        <taxon>Sordariomycetes</taxon>
        <taxon>Sordariomycetidae</taxon>
        <taxon>Sordariales</taxon>
        <taxon>Lasiosphaeriaceae</taxon>
        <taxon>Immersiella</taxon>
    </lineage>
</organism>
<name>A0AA39WFB6_9PEZI</name>
<evidence type="ECO:0000256" key="1">
    <source>
        <dbReference type="SAM" id="MobiDB-lite"/>
    </source>
</evidence>
<dbReference type="AlphaFoldDB" id="A0AA39WFB6"/>
<feature type="region of interest" description="Disordered" evidence="1">
    <location>
        <begin position="1"/>
        <end position="21"/>
    </location>
</feature>
<gene>
    <name evidence="2" type="ORF">B0T14DRAFT_606648</name>
</gene>
<comment type="caution">
    <text evidence="2">The sequence shown here is derived from an EMBL/GenBank/DDBJ whole genome shotgun (WGS) entry which is preliminary data.</text>
</comment>
<sequence>MAPRQTNFPAADGVGSGSDETLSDDISDINVSVAGAGTSNINISDGAKGSGTEPTSRALEIEAIFGIVAGVSVRDYDYMISASRKHLDAFVISAECALKRGHLFAGMDRTGKNRRDLCTTAPLAPSQSVGNADLVLPDDVADQGRMSTVFVFAFSLTLVFFVERTVQVFAGTSAYAAVLTVFVGISMEESV</sequence>